<name>A0AAU9LSF7_9ASTR</name>
<comment type="caution">
    <text evidence="1">The sequence shown here is derived from an EMBL/GenBank/DDBJ whole genome shotgun (WGS) entry which is preliminary data.</text>
</comment>
<accession>A0AAU9LSF7</accession>
<evidence type="ECO:0000313" key="2">
    <source>
        <dbReference type="Proteomes" id="UP001157418"/>
    </source>
</evidence>
<reference evidence="1 2" key="1">
    <citation type="submission" date="2022-01" db="EMBL/GenBank/DDBJ databases">
        <authorList>
            <person name="Xiong W."/>
            <person name="Schranz E."/>
        </authorList>
    </citation>
    <scope>NUCLEOTIDE SEQUENCE [LARGE SCALE GENOMIC DNA]</scope>
</reference>
<gene>
    <name evidence="1" type="ORF">LVIROSA_LOCUS3207</name>
</gene>
<protein>
    <submittedName>
        <fullName evidence="1">Uncharacterized protein</fullName>
    </submittedName>
</protein>
<dbReference type="EMBL" id="CAKMRJ010000001">
    <property type="protein sequence ID" value="CAH1415353.1"/>
    <property type="molecule type" value="Genomic_DNA"/>
</dbReference>
<sequence length="105" mass="12029">MGPLALIEFDFWTEVLQPPPLIFTIDESNHHNWRRRCPKGEEEQLWPAIGDPSVLGGGVMVAVRQRKSDVGESVEERDLHLQRSKSGSSADFISCATCWMRNKWY</sequence>
<dbReference type="Proteomes" id="UP001157418">
    <property type="component" value="Unassembled WGS sequence"/>
</dbReference>
<organism evidence="1 2">
    <name type="scientific">Lactuca virosa</name>
    <dbReference type="NCBI Taxonomy" id="75947"/>
    <lineage>
        <taxon>Eukaryota</taxon>
        <taxon>Viridiplantae</taxon>
        <taxon>Streptophyta</taxon>
        <taxon>Embryophyta</taxon>
        <taxon>Tracheophyta</taxon>
        <taxon>Spermatophyta</taxon>
        <taxon>Magnoliopsida</taxon>
        <taxon>eudicotyledons</taxon>
        <taxon>Gunneridae</taxon>
        <taxon>Pentapetalae</taxon>
        <taxon>asterids</taxon>
        <taxon>campanulids</taxon>
        <taxon>Asterales</taxon>
        <taxon>Asteraceae</taxon>
        <taxon>Cichorioideae</taxon>
        <taxon>Cichorieae</taxon>
        <taxon>Lactucinae</taxon>
        <taxon>Lactuca</taxon>
    </lineage>
</organism>
<dbReference type="AlphaFoldDB" id="A0AAU9LSF7"/>
<evidence type="ECO:0000313" key="1">
    <source>
        <dbReference type="EMBL" id="CAH1415353.1"/>
    </source>
</evidence>
<keyword evidence="2" id="KW-1185">Reference proteome</keyword>
<proteinExistence type="predicted"/>